<protein>
    <recommendedName>
        <fullName evidence="3">CpXC domain-containing protein</fullName>
    </recommendedName>
</protein>
<dbReference type="AlphaFoldDB" id="A0A1F8H1N0"/>
<proteinExistence type="predicted"/>
<organism evidence="1 2">
    <name type="scientific">Candidatus Yanofskybacteria bacterium RIFCSPLOWO2_02_FULL_44_18</name>
    <dbReference type="NCBI Taxonomy" id="1802705"/>
    <lineage>
        <taxon>Bacteria</taxon>
        <taxon>Candidatus Yanofskyibacteriota</taxon>
    </lineage>
</organism>
<evidence type="ECO:0008006" key="3">
    <source>
        <dbReference type="Google" id="ProtNLM"/>
    </source>
</evidence>
<dbReference type="Proteomes" id="UP000177111">
    <property type="component" value="Unassembled WGS sequence"/>
</dbReference>
<reference evidence="1 2" key="1">
    <citation type="journal article" date="2016" name="Nat. Commun.">
        <title>Thousands of microbial genomes shed light on interconnected biogeochemical processes in an aquifer system.</title>
        <authorList>
            <person name="Anantharaman K."/>
            <person name="Brown C.T."/>
            <person name="Hug L.A."/>
            <person name="Sharon I."/>
            <person name="Castelle C.J."/>
            <person name="Probst A.J."/>
            <person name="Thomas B.C."/>
            <person name="Singh A."/>
            <person name="Wilkins M.J."/>
            <person name="Karaoz U."/>
            <person name="Brodie E.L."/>
            <person name="Williams K.H."/>
            <person name="Hubbard S.S."/>
            <person name="Banfield J.F."/>
        </authorList>
    </citation>
    <scope>NUCLEOTIDE SEQUENCE [LARGE SCALE GENOMIC DNA]</scope>
</reference>
<name>A0A1F8H1N0_9BACT</name>
<comment type="caution">
    <text evidence="1">The sequence shown here is derived from an EMBL/GenBank/DDBJ whole genome shotgun (WGS) entry which is preliminary data.</text>
</comment>
<evidence type="ECO:0000313" key="2">
    <source>
        <dbReference type="Proteomes" id="UP000177111"/>
    </source>
</evidence>
<gene>
    <name evidence="1" type="ORF">A3I96_01240</name>
</gene>
<evidence type="ECO:0000313" key="1">
    <source>
        <dbReference type="EMBL" id="OGN31441.1"/>
    </source>
</evidence>
<dbReference type="EMBL" id="MGKT01000002">
    <property type="protein sequence ID" value="OGN31441.1"/>
    <property type="molecule type" value="Genomic_DNA"/>
</dbReference>
<accession>A0A1F8H1N0</accession>
<sequence>MFPVKSIVEDGKLYCPCGYRFDIDLISGSGIRIRSKKDQTEIDITFDQIQAKCPGCKQDNEFESSLLDDILKRQDKIMARLNADKLDYFDFRFSNIPRLTQREKLKFLETLSENQRKIYKIMTDDSNKNLAMVYAEFIRTWRLDKFECQIQFLILASMAYKFKALSRLKHLKKELGVQEIKNIYADTEKYTKLLDEEEKFIHERNDKHEIMAQKVQKQLDLLPLSAWDKRIEELKALKRSDQK</sequence>